<dbReference type="Proteomes" id="UP000054560">
    <property type="component" value="Unassembled WGS sequence"/>
</dbReference>
<gene>
    <name evidence="1" type="ORF">SARC_16194</name>
</gene>
<dbReference type="EMBL" id="KQ249151">
    <property type="protein sequence ID" value="KNC71269.1"/>
    <property type="molecule type" value="Genomic_DNA"/>
</dbReference>
<feature type="non-terminal residue" evidence="1">
    <location>
        <position position="1"/>
    </location>
</feature>
<dbReference type="AlphaFoldDB" id="A0A0L0F3T9"/>
<organism evidence="1 2">
    <name type="scientific">Sphaeroforma arctica JP610</name>
    <dbReference type="NCBI Taxonomy" id="667725"/>
    <lineage>
        <taxon>Eukaryota</taxon>
        <taxon>Ichthyosporea</taxon>
        <taxon>Ichthyophonida</taxon>
        <taxon>Sphaeroforma</taxon>
    </lineage>
</organism>
<accession>A0A0L0F3T9</accession>
<evidence type="ECO:0000313" key="1">
    <source>
        <dbReference type="EMBL" id="KNC71269.1"/>
    </source>
</evidence>
<dbReference type="GeneID" id="25916698"/>
<proteinExistence type="predicted"/>
<protein>
    <submittedName>
        <fullName evidence="1">Uncharacterized protein</fullName>
    </submittedName>
</protein>
<keyword evidence="2" id="KW-1185">Reference proteome</keyword>
<name>A0A0L0F3T9_9EUKA</name>
<dbReference type="RefSeq" id="XP_014145171.1">
    <property type="nucleotide sequence ID" value="XM_014289696.1"/>
</dbReference>
<evidence type="ECO:0000313" key="2">
    <source>
        <dbReference type="Proteomes" id="UP000054560"/>
    </source>
</evidence>
<reference evidence="1 2" key="1">
    <citation type="submission" date="2011-02" db="EMBL/GenBank/DDBJ databases">
        <title>The Genome Sequence of Sphaeroforma arctica JP610.</title>
        <authorList>
            <consortium name="The Broad Institute Genome Sequencing Platform"/>
            <person name="Russ C."/>
            <person name="Cuomo C."/>
            <person name="Young S.K."/>
            <person name="Zeng Q."/>
            <person name="Gargeya S."/>
            <person name="Alvarado L."/>
            <person name="Berlin A."/>
            <person name="Chapman S.B."/>
            <person name="Chen Z."/>
            <person name="Freedman E."/>
            <person name="Gellesch M."/>
            <person name="Goldberg J."/>
            <person name="Griggs A."/>
            <person name="Gujja S."/>
            <person name="Heilman E."/>
            <person name="Heiman D."/>
            <person name="Howarth C."/>
            <person name="Mehta T."/>
            <person name="Neiman D."/>
            <person name="Pearson M."/>
            <person name="Roberts A."/>
            <person name="Saif S."/>
            <person name="Shea T."/>
            <person name="Shenoy N."/>
            <person name="Sisk P."/>
            <person name="Stolte C."/>
            <person name="Sykes S."/>
            <person name="White J."/>
            <person name="Yandava C."/>
            <person name="Burger G."/>
            <person name="Gray M.W."/>
            <person name="Holland P.W.H."/>
            <person name="King N."/>
            <person name="Lang F.B.F."/>
            <person name="Roger A.J."/>
            <person name="Ruiz-Trillo I."/>
            <person name="Haas B."/>
            <person name="Nusbaum C."/>
            <person name="Birren B."/>
        </authorList>
    </citation>
    <scope>NUCLEOTIDE SEQUENCE [LARGE SCALE GENOMIC DNA]</scope>
    <source>
        <strain evidence="1 2">JP610</strain>
    </source>
</reference>
<sequence length="59" mass="6807">DAETRGQDYDRTKYLHMSVKEVEAHQEKREKKEQLMNKGNAVLCGFDGILHCHSDLDTS</sequence>